<proteinExistence type="predicted"/>
<gene>
    <name evidence="2" type="ORF">B5K06_24385</name>
</gene>
<dbReference type="RefSeq" id="WP_016557909.1">
    <property type="nucleotide sequence ID" value="NZ_KZ857266.1"/>
</dbReference>
<evidence type="ECO:0000313" key="2">
    <source>
        <dbReference type="EMBL" id="RDJ05604.1"/>
    </source>
</evidence>
<sequence>MDKEIFVKTETLSVHTGYRGGEDIGGSFGAAVASTGMKLVAVSADALREQFSNLVEVVEYVFDRSTPAVTLDEVELSVEITAEGKVSLLGSGATGGGRGGIKMTFKRNNGSAAAATKANVGS</sequence>
<reference evidence="2 3" key="1">
    <citation type="submission" date="2017-03" db="EMBL/GenBank/DDBJ databases">
        <title>Genome analysis of Rhizobial strains effectives or ineffectives for nitrogen fixation isolated from bean seeds.</title>
        <authorList>
            <person name="Peralta H."/>
            <person name="Aguilar-Vera A."/>
            <person name="Mora Y."/>
            <person name="Vargas-Lagunas C."/>
            <person name="Girard L."/>
            <person name="Mora J."/>
        </authorList>
    </citation>
    <scope>NUCLEOTIDE SEQUENCE [LARGE SCALE GENOMIC DNA]</scope>
    <source>
        <strain evidence="2 3">CCGM3</strain>
    </source>
</reference>
<dbReference type="InterPro" id="IPR056947">
    <property type="entry name" value="Pepco_dom"/>
</dbReference>
<dbReference type="EMBL" id="NAAC01000031">
    <property type="protein sequence ID" value="RDJ05604.1"/>
    <property type="molecule type" value="Genomic_DNA"/>
</dbReference>
<dbReference type="OrthoDB" id="9952514at2"/>
<organism evidence="2 3">
    <name type="scientific">Rhizobium grahamii</name>
    <dbReference type="NCBI Taxonomy" id="1120045"/>
    <lineage>
        <taxon>Bacteria</taxon>
        <taxon>Pseudomonadati</taxon>
        <taxon>Pseudomonadota</taxon>
        <taxon>Alphaproteobacteria</taxon>
        <taxon>Hyphomicrobiales</taxon>
        <taxon>Rhizobiaceae</taxon>
        <taxon>Rhizobium/Agrobacterium group</taxon>
        <taxon>Rhizobium</taxon>
    </lineage>
</organism>
<dbReference type="AlphaFoldDB" id="A0A370KI91"/>
<evidence type="ECO:0000259" key="1">
    <source>
        <dbReference type="Pfam" id="PF24393"/>
    </source>
</evidence>
<name>A0A370KI91_9HYPH</name>
<accession>A0A370KI91</accession>
<feature type="domain" description="Pepco" evidence="1">
    <location>
        <begin position="15"/>
        <end position="107"/>
    </location>
</feature>
<evidence type="ECO:0000313" key="3">
    <source>
        <dbReference type="Proteomes" id="UP000254939"/>
    </source>
</evidence>
<dbReference type="Proteomes" id="UP000254939">
    <property type="component" value="Unassembled WGS sequence"/>
</dbReference>
<protein>
    <recommendedName>
        <fullName evidence="1">Pepco domain-containing protein</fullName>
    </recommendedName>
</protein>
<dbReference type="Pfam" id="PF24393">
    <property type="entry name" value="Pepco"/>
    <property type="match status" value="1"/>
</dbReference>
<comment type="caution">
    <text evidence="2">The sequence shown here is derived from an EMBL/GenBank/DDBJ whole genome shotgun (WGS) entry which is preliminary data.</text>
</comment>